<comment type="caution">
    <text evidence="1">The sequence shown here is derived from an EMBL/GenBank/DDBJ whole genome shotgun (WGS) entry which is preliminary data.</text>
</comment>
<dbReference type="EMBL" id="JACXVP010000012">
    <property type="protein sequence ID" value="KAG5570636.1"/>
    <property type="molecule type" value="Genomic_DNA"/>
</dbReference>
<sequence>MYVALDNASNNTNAASMLKLNYVKLILMRFKLDVLPARIREFNERCVLCDMTPRKVPRHIKTLKT</sequence>
<evidence type="ECO:0000313" key="1">
    <source>
        <dbReference type="EMBL" id="KAG5570636.1"/>
    </source>
</evidence>
<organism evidence="1 2">
    <name type="scientific">Solanum commersonii</name>
    <name type="common">Commerson's wild potato</name>
    <name type="synonym">Commerson's nightshade</name>
    <dbReference type="NCBI Taxonomy" id="4109"/>
    <lineage>
        <taxon>Eukaryota</taxon>
        <taxon>Viridiplantae</taxon>
        <taxon>Streptophyta</taxon>
        <taxon>Embryophyta</taxon>
        <taxon>Tracheophyta</taxon>
        <taxon>Spermatophyta</taxon>
        <taxon>Magnoliopsida</taxon>
        <taxon>eudicotyledons</taxon>
        <taxon>Gunneridae</taxon>
        <taxon>Pentapetalae</taxon>
        <taxon>asterids</taxon>
        <taxon>lamiids</taxon>
        <taxon>Solanales</taxon>
        <taxon>Solanaceae</taxon>
        <taxon>Solanoideae</taxon>
        <taxon>Solaneae</taxon>
        <taxon>Solanum</taxon>
    </lineage>
</organism>
<evidence type="ECO:0000313" key="2">
    <source>
        <dbReference type="Proteomes" id="UP000824120"/>
    </source>
</evidence>
<reference evidence="1 2" key="1">
    <citation type="submission" date="2020-09" db="EMBL/GenBank/DDBJ databases">
        <title>De no assembly of potato wild relative species, Solanum commersonii.</title>
        <authorList>
            <person name="Cho K."/>
        </authorList>
    </citation>
    <scope>NUCLEOTIDE SEQUENCE [LARGE SCALE GENOMIC DNA]</scope>
    <source>
        <strain evidence="1">LZ3.2</strain>
        <tissue evidence="1">Leaf</tissue>
    </source>
</reference>
<dbReference type="Proteomes" id="UP000824120">
    <property type="component" value="Chromosome 12"/>
</dbReference>
<gene>
    <name evidence="1" type="ORF">H5410_060402</name>
</gene>
<accession>A0A9J5W5W4</accession>
<proteinExistence type="predicted"/>
<name>A0A9J5W5W4_SOLCO</name>
<protein>
    <submittedName>
        <fullName evidence="1">Uncharacterized protein</fullName>
    </submittedName>
</protein>
<dbReference type="AlphaFoldDB" id="A0A9J5W5W4"/>
<keyword evidence="2" id="KW-1185">Reference proteome</keyword>